<sequence>MKIAREKISATHSVSQLRNPSEPLKSDHTTRFIALMTMTFMISDGPIGVVYVIQGFLIHQKFFESLTLISMCISILTIFMTFNASIHCIISLTLSSPYRETVKSLFIRQKVNPSTTARISGSALSRNGLQAI</sequence>
<dbReference type="Proteomes" id="UP000095282">
    <property type="component" value="Unplaced"/>
</dbReference>
<feature type="compositionally biased region" description="Polar residues" evidence="1">
    <location>
        <begin position="10"/>
        <end position="19"/>
    </location>
</feature>
<evidence type="ECO:0000313" key="4">
    <source>
        <dbReference type="WBParaSite" id="Csp11.Scaffold630.g21087.t1"/>
    </source>
</evidence>
<keyword evidence="2" id="KW-0812">Transmembrane</keyword>
<dbReference type="InterPro" id="IPR019427">
    <property type="entry name" value="7TM_GPCR_serpentine_rcpt_Srw"/>
</dbReference>
<name>A0A1I7V067_9PELO</name>
<proteinExistence type="predicted"/>
<dbReference type="Gene3D" id="1.20.1070.10">
    <property type="entry name" value="Rhodopsin 7-helix transmembrane proteins"/>
    <property type="match status" value="1"/>
</dbReference>
<dbReference type="AlphaFoldDB" id="A0A1I7V067"/>
<keyword evidence="3" id="KW-1185">Reference proteome</keyword>
<dbReference type="STRING" id="1561998.A0A1I7V067"/>
<feature type="transmembrane region" description="Helical" evidence="2">
    <location>
        <begin position="66"/>
        <end position="94"/>
    </location>
</feature>
<keyword evidence="2" id="KW-0472">Membrane</keyword>
<dbReference type="eggNOG" id="ENOG502TJF5">
    <property type="taxonomic scope" value="Eukaryota"/>
</dbReference>
<dbReference type="GO" id="GO:0008528">
    <property type="term" value="F:G protein-coupled peptide receptor activity"/>
    <property type="evidence" value="ECO:0007669"/>
    <property type="project" value="InterPro"/>
</dbReference>
<reference evidence="4" key="1">
    <citation type="submission" date="2016-11" db="UniProtKB">
        <authorList>
            <consortium name="WormBaseParasite"/>
        </authorList>
    </citation>
    <scope>IDENTIFICATION</scope>
</reference>
<keyword evidence="2" id="KW-1133">Transmembrane helix</keyword>
<feature type="transmembrane region" description="Helical" evidence="2">
    <location>
        <begin position="32"/>
        <end position="54"/>
    </location>
</feature>
<protein>
    <submittedName>
        <fullName evidence="4">G_PROTEIN_RECEP_F1_2 domain-containing protein</fullName>
    </submittedName>
</protein>
<evidence type="ECO:0000256" key="1">
    <source>
        <dbReference type="SAM" id="MobiDB-lite"/>
    </source>
</evidence>
<dbReference type="SUPFAM" id="SSF81321">
    <property type="entry name" value="Family A G protein-coupled receptor-like"/>
    <property type="match status" value="1"/>
</dbReference>
<dbReference type="WBParaSite" id="Csp11.Scaffold630.g21087.t1">
    <property type="protein sequence ID" value="Csp11.Scaffold630.g21087.t1"/>
    <property type="gene ID" value="Csp11.Scaffold630.g21087"/>
</dbReference>
<accession>A0A1I7V067</accession>
<evidence type="ECO:0000256" key="2">
    <source>
        <dbReference type="SAM" id="Phobius"/>
    </source>
</evidence>
<organism evidence="3 4">
    <name type="scientific">Caenorhabditis tropicalis</name>
    <dbReference type="NCBI Taxonomy" id="1561998"/>
    <lineage>
        <taxon>Eukaryota</taxon>
        <taxon>Metazoa</taxon>
        <taxon>Ecdysozoa</taxon>
        <taxon>Nematoda</taxon>
        <taxon>Chromadorea</taxon>
        <taxon>Rhabditida</taxon>
        <taxon>Rhabditina</taxon>
        <taxon>Rhabditomorpha</taxon>
        <taxon>Rhabditoidea</taxon>
        <taxon>Rhabditidae</taxon>
        <taxon>Peloderinae</taxon>
        <taxon>Caenorhabditis</taxon>
    </lineage>
</organism>
<evidence type="ECO:0000313" key="3">
    <source>
        <dbReference type="Proteomes" id="UP000095282"/>
    </source>
</evidence>
<dbReference type="Pfam" id="PF10324">
    <property type="entry name" value="7TM_GPCR_Srw"/>
    <property type="match status" value="1"/>
</dbReference>
<dbReference type="PANTHER" id="PTHR22751:SF54">
    <property type="entry name" value="G-PROTEIN COUPLED RECEPTORS FAMILY 1 PROFILE DOMAIN-CONTAINING PROTEIN"/>
    <property type="match status" value="1"/>
</dbReference>
<feature type="region of interest" description="Disordered" evidence="1">
    <location>
        <begin position="1"/>
        <end position="24"/>
    </location>
</feature>
<dbReference type="PANTHER" id="PTHR22751">
    <property type="entry name" value="G-PROTEIN COUPLED RECEPTOR-RELATED"/>
    <property type="match status" value="1"/>
</dbReference>